<dbReference type="InterPro" id="IPR000873">
    <property type="entry name" value="AMP-dep_synth/lig_dom"/>
</dbReference>
<evidence type="ECO:0000259" key="6">
    <source>
        <dbReference type="Pfam" id="PF00501"/>
    </source>
</evidence>
<sequence length="650" mass="72049">MVTEFGTDRRRTIPPPASFVDQANVTDPGVYEQFERDWPDCWERAARFLEWDRGYTDVLEPIAGPPYYRWFVDGTLNASYNCVDRHVEAGRGDEPALRWIRESGDAQTYTYGDLLAEVQAVAAVFRELGVEPDEPIVLYLPRRPELPISMLAAARLGVPHVVVSAEYSPALLASFVRETGARTLVTADGYRRNGSFCDLASKVDRGLERLERDISTVTIDRNGDGTTNVGCDFDALLQAHRGSTVDPVARSSDDPLFVCYASGSGGDPIGMEHAVGEYLPYVAWTTHAVLDVTPEDTLWCPAGIEWITGHSYVVYGPLALGATTVLYEGAPAYPDRHRPWKIIEDNDVTQFYTTPTAIRTFMEWGTEYPDAHDLSSLRLLGTVGQRIDPDTWWWFYEHVGDERCPIVDTWYQAETGGITISTLPGVCEMKPGSVGPSLPGVEASVVDANGDPVAPGDAGYLVFTRPWPGFFRPIGDGSHAVEYWTEFGEPGERWVYFSEDGAVCDDDYVTVLGRLDDIVNIGHYSKTRVHVSEIERTIAALPEIDDVAVVCGDHDIKGEAPYAFVVLEERSSGVRERIVETVERDLASQACPEEVYAVPELPRTYSGGVLRQVLKDLLNGEHLGDTDLLRNPEVLDYIAVEIGQRRPASR</sequence>
<dbReference type="SUPFAM" id="SSF56801">
    <property type="entry name" value="Acetyl-CoA synthetase-like"/>
    <property type="match status" value="1"/>
</dbReference>
<keyword evidence="4" id="KW-0547">Nucleotide-binding</keyword>
<dbReference type="Proteomes" id="UP000281431">
    <property type="component" value="Unassembled WGS sequence"/>
</dbReference>
<comment type="caution">
    <text evidence="9">The sequence shown here is derived from an EMBL/GenBank/DDBJ whole genome shotgun (WGS) entry which is preliminary data.</text>
</comment>
<keyword evidence="10" id="KW-1185">Reference proteome</keyword>
<dbReference type="GO" id="GO:0003987">
    <property type="term" value="F:acetate-CoA ligase activity"/>
    <property type="evidence" value="ECO:0007669"/>
    <property type="project" value="UniProtKB-EC"/>
</dbReference>
<dbReference type="InterPro" id="IPR032387">
    <property type="entry name" value="ACAS_N"/>
</dbReference>
<keyword evidence="5" id="KW-0067">ATP-binding</keyword>
<proteinExistence type="inferred from homology"/>
<dbReference type="Gene3D" id="3.30.300.30">
    <property type="match status" value="1"/>
</dbReference>
<dbReference type="Gene3D" id="3.40.50.12780">
    <property type="entry name" value="N-terminal domain of ligase-like"/>
    <property type="match status" value="1"/>
</dbReference>
<dbReference type="EC" id="6.2.1.1" evidence="2"/>
<feature type="domain" description="AMP-binding enzyme C-terminal" evidence="7">
    <location>
        <begin position="533"/>
        <end position="607"/>
    </location>
</feature>
<dbReference type="GO" id="GO:0006085">
    <property type="term" value="P:acetyl-CoA biosynthetic process"/>
    <property type="evidence" value="ECO:0007669"/>
    <property type="project" value="TreeGrafter"/>
</dbReference>
<evidence type="ECO:0000313" key="9">
    <source>
        <dbReference type="EMBL" id="RQG99239.1"/>
    </source>
</evidence>
<dbReference type="PANTHER" id="PTHR24095:SF14">
    <property type="entry name" value="ACETYL-COENZYME A SYNTHETASE 1"/>
    <property type="match status" value="1"/>
</dbReference>
<evidence type="ECO:0000259" key="7">
    <source>
        <dbReference type="Pfam" id="PF13193"/>
    </source>
</evidence>
<feature type="domain" description="AMP-dependent synthetase/ligase" evidence="6">
    <location>
        <begin position="89"/>
        <end position="466"/>
    </location>
</feature>
<dbReference type="InterPro" id="IPR042099">
    <property type="entry name" value="ANL_N_sf"/>
</dbReference>
<dbReference type="Pfam" id="PF00501">
    <property type="entry name" value="AMP-binding"/>
    <property type="match status" value="1"/>
</dbReference>
<organism evidence="9 10">
    <name type="scientific">Natrarchaeobius chitinivorans</name>
    <dbReference type="NCBI Taxonomy" id="1679083"/>
    <lineage>
        <taxon>Archaea</taxon>
        <taxon>Methanobacteriati</taxon>
        <taxon>Methanobacteriota</taxon>
        <taxon>Stenosarchaea group</taxon>
        <taxon>Halobacteria</taxon>
        <taxon>Halobacteriales</taxon>
        <taxon>Natrialbaceae</taxon>
        <taxon>Natrarchaeobius</taxon>
    </lineage>
</organism>
<keyword evidence="3" id="KW-0436">Ligase</keyword>
<dbReference type="InterPro" id="IPR025110">
    <property type="entry name" value="AMP-bd_C"/>
</dbReference>
<comment type="similarity">
    <text evidence="1">Belongs to the ATP-dependent AMP-binding enzyme family.</text>
</comment>
<evidence type="ECO:0000259" key="8">
    <source>
        <dbReference type="Pfam" id="PF16177"/>
    </source>
</evidence>
<evidence type="ECO:0000256" key="4">
    <source>
        <dbReference type="ARBA" id="ARBA00022741"/>
    </source>
</evidence>
<name>A0A3N6PG85_NATCH</name>
<feature type="domain" description="Acetyl-coenzyme A synthetase N-terminal" evidence="8">
    <location>
        <begin position="30"/>
        <end position="82"/>
    </location>
</feature>
<evidence type="ECO:0000256" key="1">
    <source>
        <dbReference type="ARBA" id="ARBA00006432"/>
    </source>
</evidence>
<dbReference type="AlphaFoldDB" id="A0A3N6PG85"/>
<evidence type="ECO:0000256" key="5">
    <source>
        <dbReference type="ARBA" id="ARBA00022840"/>
    </source>
</evidence>
<dbReference type="Pfam" id="PF13193">
    <property type="entry name" value="AMP-binding_C"/>
    <property type="match status" value="1"/>
</dbReference>
<dbReference type="InterPro" id="IPR045851">
    <property type="entry name" value="AMP-bd_C_sf"/>
</dbReference>
<dbReference type="OrthoDB" id="193284at2157"/>
<protein>
    <recommendedName>
        <fullName evidence="2">acetate--CoA ligase</fullName>
        <ecNumber evidence="2">6.2.1.1</ecNumber>
    </recommendedName>
</protein>
<dbReference type="PANTHER" id="PTHR24095">
    <property type="entry name" value="ACETYL-COENZYME A SYNTHETASE"/>
    <property type="match status" value="1"/>
</dbReference>
<dbReference type="GO" id="GO:0005524">
    <property type="term" value="F:ATP binding"/>
    <property type="evidence" value="ECO:0007669"/>
    <property type="project" value="UniProtKB-KW"/>
</dbReference>
<gene>
    <name evidence="9" type="ORF">EA472_15375</name>
</gene>
<accession>A0A3N6PG85</accession>
<evidence type="ECO:0000256" key="2">
    <source>
        <dbReference type="ARBA" id="ARBA00013275"/>
    </source>
</evidence>
<dbReference type="Pfam" id="PF16177">
    <property type="entry name" value="ACAS_N"/>
    <property type="match status" value="1"/>
</dbReference>
<dbReference type="EMBL" id="REFZ01000010">
    <property type="protein sequence ID" value="RQG99239.1"/>
    <property type="molecule type" value="Genomic_DNA"/>
</dbReference>
<evidence type="ECO:0000256" key="3">
    <source>
        <dbReference type="ARBA" id="ARBA00022598"/>
    </source>
</evidence>
<evidence type="ECO:0000313" key="10">
    <source>
        <dbReference type="Proteomes" id="UP000281431"/>
    </source>
</evidence>
<reference evidence="9 10" key="1">
    <citation type="submission" date="2018-10" db="EMBL/GenBank/DDBJ databases">
        <title>Natrarchaeobius chitinivorans gen. nov., sp. nov., and Natrarchaeobius haloalkaliphilus sp. nov., alkaliphilic, chitin-utilizing haloarchaea from hypersaline alkaline lakes.</title>
        <authorList>
            <person name="Sorokin D.Y."/>
            <person name="Elcheninov A.G."/>
            <person name="Kostrikina N.A."/>
            <person name="Bale N.J."/>
            <person name="Sinninghe Damste J.S."/>
            <person name="Khijniak T.V."/>
            <person name="Kublanov I.V."/>
            <person name="Toshchakov S.V."/>
        </authorList>
    </citation>
    <scope>NUCLEOTIDE SEQUENCE [LARGE SCALE GENOMIC DNA]</scope>
    <source>
        <strain evidence="9 10">AArcht7</strain>
    </source>
</reference>